<dbReference type="AlphaFoldDB" id="A0A2G4EVN6"/>
<evidence type="ECO:0000313" key="2">
    <source>
        <dbReference type="Proteomes" id="UP000226442"/>
    </source>
</evidence>
<proteinExistence type="predicted"/>
<keyword evidence="2" id="KW-1185">Reference proteome</keyword>
<sequence length="128" mass="14072">MNGIQCIVRLGVGAIMIWMTLLRNTEIKMAIEKYEDQTIAAGFLVALTLREGTAPLRSYVGEVQTVDGNGIRLTLIDWISLTMSGSDLFVPWSNIEAALIATPEHDSDIFVKEAEAWQKSVSSKKSGK</sequence>
<evidence type="ECO:0000313" key="1">
    <source>
        <dbReference type="EMBL" id="PHX53595.1"/>
    </source>
</evidence>
<dbReference type="Proteomes" id="UP000226442">
    <property type="component" value="Unassembled WGS sequence"/>
</dbReference>
<dbReference type="EMBL" id="NXIB02000175">
    <property type="protein sequence ID" value="PHX53595.1"/>
    <property type="molecule type" value="Genomic_DNA"/>
</dbReference>
<gene>
    <name evidence="1" type="ORF">CP500_020700</name>
</gene>
<protein>
    <submittedName>
        <fullName evidence="1">Uncharacterized protein</fullName>
    </submittedName>
</protein>
<organism evidence="1 2">
    <name type="scientific">Tychonema bourrellyi FEM_GT703</name>
    <dbReference type="NCBI Taxonomy" id="2040638"/>
    <lineage>
        <taxon>Bacteria</taxon>
        <taxon>Bacillati</taxon>
        <taxon>Cyanobacteriota</taxon>
        <taxon>Cyanophyceae</taxon>
        <taxon>Oscillatoriophycideae</taxon>
        <taxon>Oscillatoriales</taxon>
        <taxon>Microcoleaceae</taxon>
        <taxon>Tychonema</taxon>
    </lineage>
</organism>
<accession>A0A2G4EVN6</accession>
<reference evidence="1" key="1">
    <citation type="submission" date="2017-10" db="EMBL/GenBank/DDBJ databases">
        <title>Draft genome sequence of the planktic cyanobacteria Tychonema bourrellyi isolated from alpine lentic freshwater.</title>
        <authorList>
            <person name="Tett A."/>
            <person name="Armanini F."/>
            <person name="Asnicar F."/>
            <person name="Boscaini A."/>
            <person name="Pasolli E."/>
            <person name="Zolfo M."/>
            <person name="Donati C."/>
            <person name="Salmaso N."/>
            <person name="Segata N."/>
        </authorList>
    </citation>
    <scope>NUCLEOTIDE SEQUENCE</scope>
    <source>
        <strain evidence="1">FEM_GT703</strain>
    </source>
</reference>
<comment type="caution">
    <text evidence="1">The sequence shown here is derived from an EMBL/GenBank/DDBJ whole genome shotgun (WGS) entry which is preliminary data.</text>
</comment>
<name>A0A2G4EVN6_9CYAN</name>